<gene>
    <name evidence="2" type="ORF">EYF80_027353</name>
</gene>
<accession>A0A4Z2HB04</accession>
<evidence type="ECO:0000256" key="1">
    <source>
        <dbReference type="SAM" id="MobiDB-lite"/>
    </source>
</evidence>
<name>A0A4Z2HB04_9TELE</name>
<feature type="region of interest" description="Disordered" evidence="1">
    <location>
        <begin position="1"/>
        <end position="111"/>
    </location>
</feature>
<organism evidence="2 3">
    <name type="scientific">Liparis tanakae</name>
    <name type="common">Tanaka's snailfish</name>
    <dbReference type="NCBI Taxonomy" id="230148"/>
    <lineage>
        <taxon>Eukaryota</taxon>
        <taxon>Metazoa</taxon>
        <taxon>Chordata</taxon>
        <taxon>Craniata</taxon>
        <taxon>Vertebrata</taxon>
        <taxon>Euteleostomi</taxon>
        <taxon>Actinopterygii</taxon>
        <taxon>Neopterygii</taxon>
        <taxon>Teleostei</taxon>
        <taxon>Neoteleostei</taxon>
        <taxon>Acanthomorphata</taxon>
        <taxon>Eupercaria</taxon>
        <taxon>Perciformes</taxon>
        <taxon>Cottioidei</taxon>
        <taxon>Cottales</taxon>
        <taxon>Liparidae</taxon>
        <taxon>Liparis</taxon>
    </lineage>
</organism>
<dbReference type="AlphaFoldDB" id="A0A4Z2HB04"/>
<protein>
    <submittedName>
        <fullName evidence="2">Uncharacterized protein</fullName>
    </submittedName>
</protein>
<dbReference type="Proteomes" id="UP000314294">
    <property type="component" value="Unassembled WGS sequence"/>
</dbReference>
<keyword evidence="3" id="KW-1185">Reference proteome</keyword>
<proteinExistence type="predicted"/>
<sequence length="111" mass="12001">MARAARWMLQRRKRGASGAPGAGEENGRNAGTQGGRRQEAGGRRRASPSHRGSPSVPALVLGDNAAPFNPIGHKRSVLTRRGNHRPPPRLEEEEPLKTQEQRRPLGETGAT</sequence>
<evidence type="ECO:0000313" key="3">
    <source>
        <dbReference type="Proteomes" id="UP000314294"/>
    </source>
</evidence>
<reference evidence="2 3" key="1">
    <citation type="submission" date="2019-03" db="EMBL/GenBank/DDBJ databases">
        <title>First draft genome of Liparis tanakae, snailfish: a comprehensive survey of snailfish specific genes.</title>
        <authorList>
            <person name="Kim W."/>
            <person name="Song I."/>
            <person name="Jeong J.-H."/>
            <person name="Kim D."/>
            <person name="Kim S."/>
            <person name="Ryu S."/>
            <person name="Song J.Y."/>
            <person name="Lee S.K."/>
        </authorList>
    </citation>
    <scope>NUCLEOTIDE SEQUENCE [LARGE SCALE GENOMIC DNA]</scope>
    <source>
        <tissue evidence="2">Muscle</tissue>
    </source>
</reference>
<feature type="compositionally biased region" description="Basic residues" evidence="1">
    <location>
        <begin position="72"/>
        <end position="87"/>
    </location>
</feature>
<evidence type="ECO:0000313" key="2">
    <source>
        <dbReference type="EMBL" id="TNN62445.1"/>
    </source>
</evidence>
<feature type="compositionally biased region" description="Basic and acidic residues" evidence="1">
    <location>
        <begin position="95"/>
        <end position="105"/>
    </location>
</feature>
<dbReference type="EMBL" id="SRLO01000293">
    <property type="protein sequence ID" value="TNN62445.1"/>
    <property type="molecule type" value="Genomic_DNA"/>
</dbReference>
<comment type="caution">
    <text evidence="2">The sequence shown here is derived from an EMBL/GenBank/DDBJ whole genome shotgun (WGS) entry which is preliminary data.</text>
</comment>